<feature type="compositionally biased region" description="Basic and acidic residues" evidence="2">
    <location>
        <begin position="206"/>
        <end position="215"/>
    </location>
</feature>
<dbReference type="InterPro" id="IPR035983">
    <property type="entry name" value="Hect_E3_ubiquitin_ligase"/>
</dbReference>
<evidence type="ECO:0000256" key="2">
    <source>
        <dbReference type="SAM" id="MobiDB-lite"/>
    </source>
</evidence>
<dbReference type="AlphaFoldDB" id="A0A9N9QLF3"/>
<evidence type="ECO:0000313" key="4">
    <source>
        <dbReference type="EMBL" id="CAG9763649.1"/>
    </source>
</evidence>
<dbReference type="EMBL" id="OU892290">
    <property type="protein sequence ID" value="CAG9763649.1"/>
    <property type="molecule type" value="Genomic_DNA"/>
</dbReference>
<feature type="domain" description="HECT" evidence="3">
    <location>
        <begin position="442"/>
        <end position="663"/>
    </location>
</feature>
<dbReference type="GO" id="GO:0004842">
    <property type="term" value="F:ubiquitin-protein transferase activity"/>
    <property type="evidence" value="ECO:0007669"/>
    <property type="project" value="InterPro"/>
</dbReference>
<dbReference type="GO" id="GO:0009966">
    <property type="term" value="P:regulation of signal transduction"/>
    <property type="evidence" value="ECO:0007669"/>
    <property type="project" value="UniProtKB-ARBA"/>
</dbReference>
<feature type="compositionally biased region" description="Basic residues" evidence="2">
    <location>
        <begin position="189"/>
        <end position="205"/>
    </location>
</feature>
<organism evidence="4 5">
    <name type="scientific">Ceutorhynchus assimilis</name>
    <name type="common">cabbage seed weevil</name>
    <dbReference type="NCBI Taxonomy" id="467358"/>
    <lineage>
        <taxon>Eukaryota</taxon>
        <taxon>Metazoa</taxon>
        <taxon>Ecdysozoa</taxon>
        <taxon>Arthropoda</taxon>
        <taxon>Hexapoda</taxon>
        <taxon>Insecta</taxon>
        <taxon>Pterygota</taxon>
        <taxon>Neoptera</taxon>
        <taxon>Endopterygota</taxon>
        <taxon>Coleoptera</taxon>
        <taxon>Polyphaga</taxon>
        <taxon>Cucujiformia</taxon>
        <taxon>Curculionidae</taxon>
        <taxon>Ceutorhynchinae</taxon>
        <taxon>Ceutorhynchus</taxon>
    </lineage>
</organism>
<evidence type="ECO:0000259" key="3">
    <source>
        <dbReference type="Pfam" id="PF00632"/>
    </source>
</evidence>
<reference evidence="4" key="1">
    <citation type="submission" date="2022-01" db="EMBL/GenBank/DDBJ databases">
        <authorList>
            <person name="King R."/>
        </authorList>
    </citation>
    <scope>NUCLEOTIDE SEQUENCE</scope>
</reference>
<feature type="region of interest" description="Disordered" evidence="2">
    <location>
        <begin position="183"/>
        <end position="229"/>
    </location>
</feature>
<evidence type="ECO:0000313" key="5">
    <source>
        <dbReference type="Proteomes" id="UP001152799"/>
    </source>
</evidence>
<accession>A0A9N9QLF3</accession>
<proteinExistence type="predicted"/>
<dbReference type="Proteomes" id="UP001152799">
    <property type="component" value="Chromosome 14"/>
</dbReference>
<protein>
    <recommendedName>
        <fullName evidence="3">HECT domain-containing protein</fullName>
    </recommendedName>
</protein>
<dbReference type="Pfam" id="PF00632">
    <property type="entry name" value="HECT"/>
    <property type="match status" value="1"/>
</dbReference>
<keyword evidence="1" id="KW-0833">Ubl conjugation pathway</keyword>
<keyword evidence="5" id="KW-1185">Reference proteome</keyword>
<name>A0A9N9QLF3_9CUCU</name>
<dbReference type="Gene3D" id="3.30.2410.10">
    <property type="entry name" value="Hect, E3 ligase catalytic domain"/>
    <property type="match status" value="1"/>
</dbReference>
<sequence>MEVVKDMPDDKLKQFIPKMGDRMALIRFCKSTFASRNGVSLIERIKLSQSKSCGVDLQLCQSSTKKKQVAVPNLKATRTVNIGWILNGKPVREKNGGGRRSCSLSKEAKKKDILEKAIEFYFPNGVSVSGLKLEDTDYDLLDFKEHVLEDDDTITVGQMYAITGLNLLRFYLSTNIKEDIDWSPGNAMKKLKKNPKKKSPKRRKYPERNMPKNKNDLNQNELEYGFDKKNNDFEDTEKLSMTKGLEIESEKNPDEETNQDFVITQTNVGENRELERFYDLENDLDELEEFLIIHRGKNKDDFVREENPSNNINTEDVYVLPNFEDLCGLDGEDFQQPSVPESVSLTSVGSSSTVSSITTVVVHRGQIFKELTTYFIDIKNVDNLRIEVEIIGTNGIKELALDGGGVLKDALSEYWSFFYESLCEGATLKVPEINYMYTEEKWKAIAKILLIGFRQTQYFPIRLPKPFMEYAFIGKEVSDIKEALLSFVSEVDADIIKMALTDFDKTDTEELSEVLSNLECKHIIKKENIQSVIKHLAHTYILQKPMFILDCFRIVLKNKMTFEDIKKVYEECEVTNRRVLGLLVCYDADMHKEKEMVFAYLKKFVRECNKDYLERFLRFCTGADLITCSHITIEFSILTGIERRPIGHTCNNILELPLSYAKENFRVFKSELNNVLKSNVWCMDIV</sequence>
<evidence type="ECO:0000256" key="1">
    <source>
        <dbReference type="ARBA" id="ARBA00022786"/>
    </source>
</evidence>
<dbReference type="OrthoDB" id="6767906at2759"/>
<dbReference type="SUPFAM" id="SSF56204">
    <property type="entry name" value="Hect, E3 ligase catalytic domain"/>
    <property type="match status" value="1"/>
</dbReference>
<gene>
    <name evidence="4" type="ORF">CEUTPL_LOCUS4307</name>
</gene>
<dbReference type="InterPro" id="IPR000569">
    <property type="entry name" value="HECT_dom"/>
</dbReference>